<dbReference type="SUPFAM" id="SSF47113">
    <property type="entry name" value="Histone-fold"/>
    <property type="match status" value="1"/>
</dbReference>
<keyword evidence="6" id="KW-0175">Coiled coil</keyword>
<evidence type="ECO:0000256" key="10">
    <source>
        <dbReference type="ARBA" id="ARBA00062516"/>
    </source>
</evidence>
<dbReference type="InterPro" id="IPR050568">
    <property type="entry name" value="Transcr_DNA_Rep_Reg"/>
</dbReference>
<dbReference type="GO" id="GO:0016779">
    <property type="term" value="F:nucleotidyltransferase activity"/>
    <property type="evidence" value="ECO:0007669"/>
    <property type="project" value="UniProtKB-KW"/>
</dbReference>
<dbReference type="GO" id="GO:0006261">
    <property type="term" value="P:DNA-templated DNA replication"/>
    <property type="evidence" value="ECO:0007669"/>
    <property type="project" value="TreeGrafter"/>
</dbReference>
<organism evidence="15 16">
    <name type="scientific">Petromyzon marinus</name>
    <name type="common">Sea lamprey</name>
    <dbReference type="NCBI Taxonomy" id="7757"/>
    <lineage>
        <taxon>Eukaryota</taxon>
        <taxon>Metazoa</taxon>
        <taxon>Chordata</taxon>
        <taxon>Craniata</taxon>
        <taxon>Vertebrata</taxon>
        <taxon>Cyclostomata</taxon>
        <taxon>Hyperoartia</taxon>
        <taxon>Petromyzontiformes</taxon>
        <taxon>Petromyzontidae</taxon>
        <taxon>Petromyzon</taxon>
    </lineage>
</organism>
<dbReference type="GO" id="GO:0046982">
    <property type="term" value="F:protein heterodimerization activity"/>
    <property type="evidence" value="ECO:0007669"/>
    <property type="project" value="InterPro"/>
</dbReference>
<keyword evidence="7" id="KW-0238">DNA-binding</keyword>
<sequence>MPRAQEAAARVMADSEEASVSESACRGGGAERLSSLPLSRVKLIMKSSPDVSSISPEALFLTAKSTELFVELLAREALGVAEQAGELEYADLARGVRLSETLHFLSDILPEKITGREYLALLESQSKVAEEKEERDA</sequence>
<dbReference type="CTD" id="54108"/>
<evidence type="ECO:0000256" key="9">
    <source>
        <dbReference type="ARBA" id="ARBA00059032"/>
    </source>
</evidence>
<dbReference type="PANTHER" id="PTHR10252">
    <property type="entry name" value="HISTONE-LIKE TRANSCRIPTION FACTOR CCAAT-RELATED"/>
    <property type="match status" value="1"/>
</dbReference>
<keyword evidence="15" id="KW-1185">Reference proteome</keyword>
<dbReference type="AlphaFoldDB" id="A0AAJ7WUA5"/>
<dbReference type="Gene3D" id="1.10.20.10">
    <property type="entry name" value="Histone, subunit A"/>
    <property type="match status" value="1"/>
</dbReference>
<dbReference type="Pfam" id="PF00808">
    <property type="entry name" value="CBFD_NFYB_HMF"/>
    <property type="match status" value="1"/>
</dbReference>
<feature type="domain" description="Transcription factor CBF/NF-Y/archaeal histone" evidence="14">
    <location>
        <begin position="35"/>
        <end position="85"/>
    </location>
</feature>
<dbReference type="InterPro" id="IPR003958">
    <property type="entry name" value="CBFA_NFYB_domain"/>
</dbReference>
<proteinExistence type="predicted"/>
<evidence type="ECO:0000256" key="11">
    <source>
        <dbReference type="ARBA" id="ARBA00071805"/>
    </source>
</evidence>
<dbReference type="KEGG" id="pmrn:116941710"/>
<reference evidence="16" key="1">
    <citation type="submission" date="2025-08" db="UniProtKB">
        <authorList>
            <consortium name="RefSeq"/>
        </authorList>
    </citation>
    <scope>IDENTIFICATION</scope>
    <source>
        <tissue evidence="16">Sperm</tissue>
    </source>
</reference>
<comment type="subcellular location">
    <subcellularLocation>
        <location evidence="1">Nucleus</location>
    </subcellularLocation>
</comment>
<evidence type="ECO:0000256" key="2">
    <source>
        <dbReference type="ARBA" id="ARBA00022553"/>
    </source>
</evidence>
<evidence type="ECO:0000256" key="7">
    <source>
        <dbReference type="ARBA" id="ARBA00023125"/>
    </source>
</evidence>
<comment type="subunit">
    <text evidence="10">Heterodimer with POLE3; binds to DNA. Component of the CHRAC ISWI chromatin remodeling complex at least composed of SMARCA5/SNF2H, BAZ1A/ACF1, CHRAC1 and POLE3; the complex preferentially binds DNA through the CHRAC1-POLE3 heterodimer and possesses ATP-dependent nucleosome-remodeling activity. Within the complex, the heterodimer with POLE3 interacts with SMARCA5/SNF2H; the interaction is direct and enhances nucleosome sliding activity by the SMARCA5/SNF2H and BAZ1A/ACF1 interaction. Within the complex, the heterodimer with POLE3 interacts with BAZ1A/ACF1; the interactions are direct.</text>
</comment>
<evidence type="ECO:0000256" key="5">
    <source>
        <dbReference type="ARBA" id="ARBA00022990"/>
    </source>
</evidence>
<protein>
    <recommendedName>
        <fullName evidence="11">Chromatin accessibility complex protein 1</fullName>
    </recommendedName>
    <alternativeName>
        <fullName evidence="12">DNA polymerase epsilon subunit p15</fullName>
    </alternativeName>
</protein>
<dbReference type="GeneID" id="116941710"/>
<keyword evidence="5" id="KW-0007">Acetylation</keyword>
<comment type="function">
    <text evidence="9">Forms a complex with DNA polymerase epsilon subunit POLE3 and binds naked DNA, which is then incorporated into chromatin, aided by the nucleosome remodeling activity of ISWI/SNF2H and ACF1. Does not enhance nucleosome sliding activity of the ACF-5 ISWI chromatin remodeling complex.</text>
</comment>
<dbReference type="PANTHER" id="PTHR10252:SF54">
    <property type="entry name" value="CHROMATIN ACCESSIBILITY COMPLEX PROTEIN 1"/>
    <property type="match status" value="1"/>
</dbReference>
<dbReference type="GO" id="GO:0006338">
    <property type="term" value="P:chromatin remodeling"/>
    <property type="evidence" value="ECO:0007669"/>
    <property type="project" value="TreeGrafter"/>
</dbReference>
<name>A0AAJ7WUA5_PETMA</name>
<dbReference type="FunFam" id="1.10.20.10:FF:000048">
    <property type="entry name" value="Chromatin accessibility complex subunit 1"/>
    <property type="match status" value="1"/>
</dbReference>
<dbReference type="GO" id="GO:0003677">
    <property type="term" value="F:DNA binding"/>
    <property type="evidence" value="ECO:0007669"/>
    <property type="project" value="UniProtKB-KW"/>
</dbReference>
<evidence type="ECO:0000256" key="12">
    <source>
        <dbReference type="ARBA" id="ARBA00083235"/>
    </source>
</evidence>
<evidence type="ECO:0000256" key="4">
    <source>
        <dbReference type="ARBA" id="ARBA00022695"/>
    </source>
</evidence>
<evidence type="ECO:0000256" key="1">
    <source>
        <dbReference type="ARBA" id="ARBA00004123"/>
    </source>
</evidence>
<dbReference type="CDD" id="cd22924">
    <property type="entry name" value="HFD_CHRAC1-like"/>
    <property type="match status" value="1"/>
</dbReference>
<evidence type="ECO:0000313" key="16">
    <source>
        <dbReference type="RefSeq" id="XP_032808943.1"/>
    </source>
</evidence>
<keyword evidence="4" id="KW-0548">Nucleotidyltransferase</keyword>
<dbReference type="Proteomes" id="UP001318040">
    <property type="component" value="Chromosome 12"/>
</dbReference>
<evidence type="ECO:0000256" key="13">
    <source>
        <dbReference type="SAM" id="MobiDB-lite"/>
    </source>
</evidence>
<keyword evidence="2" id="KW-0597">Phosphoprotein</keyword>
<evidence type="ECO:0000256" key="3">
    <source>
        <dbReference type="ARBA" id="ARBA00022679"/>
    </source>
</evidence>
<keyword evidence="8" id="KW-0539">Nucleus</keyword>
<evidence type="ECO:0000313" key="15">
    <source>
        <dbReference type="Proteomes" id="UP001318040"/>
    </source>
</evidence>
<keyword evidence="3" id="KW-0808">Transferase</keyword>
<feature type="region of interest" description="Disordered" evidence="13">
    <location>
        <begin position="1"/>
        <end position="30"/>
    </location>
</feature>
<dbReference type="InterPro" id="IPR009072">
    <property type="entry name" value="Histone-fold"/>
</dbReference>
<accession>A0AAJ7WUA5</accession>
<gene>
    <name evidence="16" type="primary">CHRAC1</name>
</gene>
<evidence type="ECO:0000259" key="14">
    <source>
        <dbReference type="Pfam" id="PF00808"/>
    </source>
</evidence>
<dbReference type="RefSeq" id="XP_032808943.1">
    <property type="nucleotide sequence ID" value="XM_032953052.1"/>
</dbReference>
<evidence type="ECO:0000256" key="8">
    <source>
        <dbReference type="ARBA" id="ARBA00023242"/>
    </source>
</evidence>
<dbReference type="GO" id="GO:0008623">
    <property type="term" value="C:CHRAC"/>
    <property type="evidence" value="ECO:0007669"/>
    <property type="project" value="TreeGrafter"/>
</dbReference>
<evidence type="ECO:0000256" key="6">
    <source>
        <dbReference type="ARBA" id="ARBA00023054"/>
    </source>
</evidence>